<evidence type="ECO:0000259" key="1">
    <source>
        <dbReference type="Pfam" id="PF09361"/>
    </source>
</evidence>
<dbReference type="Pfam" id="PF09361">
    <property type="entry name" value="Phasin_2"/>
    <property type="match status" value="1"/>
</dbReference>
<dbReference type="Proteomes" id="UP000319627">
    <property type="component" value="Unassembled WGS sequence"/>
</dbReference>
<comment type="caution">
    <text evidence="2">The sequence shown here is derived from an EMBL/GenBank/DDBJ whole genome shotgun (WGS) entry which is preliminary data.</text>
</comment>
<dbReference type="EMBL" id="VLKG01000019">
    <property type="protein sequence ID" value="TWH63792.1"/>
    <property type="molecule type" value="Genomic_DNA"/>
</dbReference>
<keyword evidence="3" id="KW-1185">Reference proteome</keyword>
<dbReference type="InterPro" id="IPR010127">
    <property type="entry name" value="Phasin_subfam-1"/>
</dbReference>
<accession>A0A562HYP6</accession>
<organism evidence="2 3">
    <name type="scientific">Azomonas agilis</name>
    <dbReference type="NCBI Taxonomy" id="116849"/>
    <lineage>
        <taxon>Bacteria</taxon>
        <taxon>Pseudomonadati</taxon>
        <taxon>Pseudomonadota</taxon>
        <taxon>Gammaproteobacteria</taxon>
        <taxon>Pseudomonadales</taxon>
        <taxon>Pseudomonadaceae</taxon>
        <taxon>Azomonas</taxon>
    </lineage>
</organism>
<dbReference type="InterPro" id="IPR018968">
    <property type="entry name" value="Phasin"/>
</dbReference>
<sequence length="185" mass="19764">MAFYDTDKLQNTQKSNLDLLQKVSAQVLEGAGELAKLQLSTLRSVTDEHFENVRKLLAVRDAEGFVDLQGSIGTPTAQLERLLDFNRQVYDVVSSTQAGIAKLFEQHVELGSKQVQDFVEEIAKNAPVGAEPVVAAFRSAVDGANTLYENTQKAAKQAAEIAENGINAASNAATQAAKAATTGAK</sequence>
<dbReference type="AlphaFoldDB" id="A0A562HYP6"/>
<evidence type="ECO:0000313" key="2">
    <source>
        <dbReference type="EMBL" id="TWH63792.1"/>
    </source>
</evidence>
<name>A0A562HYP6_9GAMM</name>
<proteinExistence type="predicted"/>
<feature type="domain" description="Phasin" evidence="1">
    <location>
        <begin position="8"/>
        <end position="108"/>
    </location>
</feature>
<reference evidence="2 3" key="1">
    <citation type="submission" date="2019-07" db="EMBL/GenBank/DDBJ databases">
        <title>Genomic Encyclopedia of Type Strains, Phase I: the one thousand microbial genomes (KMG-I) project.</title>
        <authorList>
            <person name="Kyrpides N."/>
        </authorList>
    </citation>
    <scope>NUCLEOTIDE SEQUENCE [LARGE SCALE GENOMIC DNA]</scope>
    <source>
        <strain evidence="2 3">DSM 375</strain>
    </source>
</reference>
<dbReference type="NCBIfam" id="TIGR01841">
    <property type="entry name" value="phasin"/>
    <property type="match status" value="1"/>
</dbReference>
<dbReference type="OrthoDB" id="5298576at2"/>
<dbReference type="RefSeq" id="WP_144573350.1">
    <property type="nucleotide sequence ID" value="NZ_VLKG01000019.1"/>
</dbReference>
<gene>
    <name evidence="2" type="ORF">LX59_03095</name>
</gene>
<protein>
    <submittedName>
        <fullName evidence="2">Phasin family protein</fullName>
    </submittedName>
</protein>
<evidence type="ECO:0000313" key="3">
    <source>
        <dbReference type="Proteomes" id="UP000319627"/>
    </source>
</evidence>